<keyword evidence="3 5" id="KW-0418">Kinase</keyword>
<organism evidence="5">
    <name type="scientific">Trichomonadida sp. LN-2016a</name>
    <dbReference type="NCBI Taxonomy" id="1812481"/>
    <lineage>
        <taxon>Eukaryota</taxon>
        <taxon>Metamonada</taxon>
        <taxon>Parabasalia</taxon>
        <taxon>Trichomonadida</taxon>
    </lineage>
</organism>
<evidence type="ECO:0000256" key="1">
    <source>
        <dbReference type="ARBA" id="ARBA00011066"/>
    </source>
</evidence>
<protein>
    <submittedName>
        <fullName evidence="5">Carbamate kinase</fullName>
        <ecNumber evidence="5">2.7.2.2</ecNumber>
    </submittedName>
</protein>
<dbReference type="NCBIfam" id="TIGR00746">
    <property type="entry name" value="arcC"/>
    <property type="match status" value="1"/>
</dbReference>
<evidence type="ECO:0000256" key="2">
    <source>
        <dbReference type="ARBA" id="ARBA00022679"/>
    </source>
</evidence>
<dbReference type="PIRSF" id="PIRSF000723">
    <property type="entry name" value="Carbamate_kin"/>
    <property type="match status" value="1"/>
</dbReference>
<dbReference type="AlphaFoldDB" id="A0A142D9Y9"/>
<dbReference type="GO" id="GO:0008804">
    <property type="term" value="F:carbamate kinase activity"/>
    <property type="evidence" value="ECO:0007669"/>
    <property type="project" value="UniProtKB-EC"/>
</dbReference>
<dbReference type="EC" id="2.7.2.2" evidence="5"/>
<dbReference type="Pfam" id="PF00696">
    <property type="entry name" value="AA_kinase"/>
    <property type="match status" value="1"/>
</dbReference>
<dbReference type="PANTHER" id="PTHR30409:SF1">
    <property type="entry name" value="CARBAMATE KINASE-RELATED"/>
    <property type="match status" value="1"/>
</dbReference>
<reference evidence="5" key="1">
    <citation type="submission" date="2015-10" db="EMBL/GenBank/DDBJ databases">
        <title>Arginine deiminase pathway enzymes: evolutionary history in metamonads and other eukaryotes.</title>
        <authorList>
            <person name="Novak L."/>
            <person name="Zubacova Z."/>
            <person name="Karnkowska A."/>
            <person name="Kolisko M."/>
            <person name="Hroudova M."/>
            <person name="Stairs C.W."/>
            <person name="Simpson A.G.B."/>
            <person name="Keeling P.J."/>
            <person name="Roger A.J."/>
            <person name="Cepicka I."/>
            <person name="Hampl V."/>
        </authorList>
    </citation>
    <scope>NUCLEOTIDE SEQUENCE</scope>
</reference>
<accession>A0A142D9Y9</accession>
<dbReference type="GO" id="GO:0005829">
    <property type="term" value="C:cytosol"/>
    <property type="evidence" value="ECO:0007669"/>
    <property type="project" value="TreeGrafter"/>
</dbReference>
<dbReference type="PANTHER" id="PTHR30409">
    <property type="entry name" value="CARBAMATE KINASE"/>
    <property type="match status" value="1"/>
</dbReference>
<dbReference type="NCBIfam" id="NF009007">
    <property type="entry name" value="PRK12352.1"/>
    <property type="match status" value="1"/>
</dbReference>
<dbReference type="GO" id="GO:0019546">
    <property type="term" value="P:L-arginine deiminase pathway"/>
    <property type="evidence" value="ECO:0007669"/>
    <property type="project" value="TreeGrafter"/>
</dbReference>
<dbReference type="EMBL" id="KT883876">
    <property type="protein sequence ID" value="AMQ24262.1"/>
    <property type="molecule type" value="mRNA"/>
</dbReference>
<name>A0A142D9Y9_9EUKA</name>
<dbReference type="InterPro" id="IPR001048">
    <property type="entry name" value="Asp/Glu/Uridylate_kinase"/>
</dbReference>
<dbReference type="CDD" id="cd04235">
    <property type="entry name" value="AAK_CK"/>
    <property type="match status" value="1"/>
</dbReference>
<evidence type="ECO:0000259" key="4">
    <source>
        <dbReference type="Pfam" id="PF00696"/>
    </source>
</evidence>
<sequence length="279" mass="30341">MDRVATLISQGYQVLVVHGNGPQVGCIFLQNDKAEPEIPAMPLHVCGAESQGFIGYLLQQELDHALAKRNLPRKVVACVTQSYVDPQDKAFESPSKPVGPFYTAEQAEVIRREKGYTVVEDAGRGYRIVVPSPMPTGFVEEEALKCLVENGFNIISTGGGGIPVVREGEQIKGINAVIDKDLGASVLAEVTNATEFMILTDVPEALINYRKENEAPLRDVSVAEMKQYIEEGHFAKGSMLPKVQACLRFVERTGKPAIITSLDLALDAVQGHRGTKIHA</sequence>
<dbReference type="InterPro" id="IPR036393">
    <property type="entry name" value="AceGlu_kinase-like_sf"/>
</dbReference>
<dbReference type="Gene3D" id="3.40.1160.10">
    <property type="entry name" value="Acetylglutamate kinase-like"/>
    <property type="match status" value="1"/>
</dbReference>
<keyword evidence="2 5" id="KW-0808">Transferase</keyword>
<dbReference type="InterPro" id="IPR003964">
    <property type="entry name" value="Carb_kinase"/>
</dbReference>
<evidence type="ECO:0000313" key="5">
    <source>
        <dbReference type="EMBL" id="AMQ24262.1"/>
    </source>
</evidence>
<proteinExistence type="evidence at transcript level"/>
<dbReference type="FunFam" id="3.40.1160.10:FF:000007">
    <property type="entry name" value="Carbamate kinase"/>
    <property type="match status" value="1"/>
</dbReference>
<comment type="similarity">
    <text evidence="1">Belongs to the carbamate kinase family.</text>
</comment>
<dbReference type="SUPFAM" id="SSF53633">
    <property type="entry name" value="Carbamate kinase-like"/>
    <property type="match status" value="1"/>
</dbReference>
<evidence type="ECO:0000256" key="3">
    <source>
        <dbReference type="ARBA" id="ARBA00022777"/>
    </source>
</evidence>
<feature type="domain" description="Aspartate/glutamate/uridylate kinase" evidence="4">
    <location>
        <begin position="2"/>
        <end position="261"/>
    </location>
</feature>
<dbReference type="PRINTS" id="PR01469">
    <property type="entry name" value="CARBMTKINASE"/>
</dbReference>